<name>D2U5R9_SHISO</name>
<evidence type="ECO:0000256" key="1">
    <source>
        <dbReference type="SAM" id="MobiDB-lite"/>
    </source>
</evidence>
<keyword evidence="2" id="KW-0812">Transmembrane</keyword>
<reference evidence="3" key="1">
    <citation type="submission" date="2009-11" db="EMBL/GenBank/DDBJ databases">
        <authorList>
            <person name="Aslett M.A."/>
        </authorList>
    </citation>
    <scope>NUCLEOTIDE SEQUENCE [LARGE SCALE GENOMIC DNA]</scope>
    <source>
        <strain evidence="3">EG0356</strain>
        <plasmid evidence="3">pEG356</plasmid>
    </source>
</reference>
<geneLocation type="plasmid" evidence="3">
    <name>pEG356</name>
</geneLocation>
<keyword evidence="2" id="KW-1133">Transmembrane helix</keyword>
<accession>D2U5R9</accession>
<sequence length="112" mass="12136">MRGVVKWGRNRSPPRRLLMKSAILWRISRRFSWAVTTSYRAAETGDTGAGGGGRLSARAKTPGRLTPAGREAGHAGASPVTLPVCDVSDSGVFLSYVAELFLMLLLFLYLLL</sequence>
<proteinExistence type="predicted"/>
<evidence type="ECO:0000256" key="2">
    <source>
        <dbReference type="SAM" id="Phobius"/>
    </source>
</evidence>
<dbReference type="EMBL" id="FN594520">
    <property type="protein sequence ID" value="CBI12414.1"/>
    <property type="molecule type" value="Genomic_DNA"/>
</dbReference>
<evidence type="ECO:0000313" key="3">
    <source>
        <dbReference type="EMBL" id="CBI12414.1"/>
    </source>
</evidence>
<feature type="transmembrane region" description="Helical" evidence="2">
    <location>
        <begin position="93"/>
        <end position="111"/>
    </location>
</feature>
<gene>
    <name evidence="3" type="ORF">EG356c_032</name>
</gene>
<dbReference type="AlphaFoldDB" id="D2U5R9"/>
<protein>
    <submittedName>
        <fullName evidence="3">Conserved hypothetical plasmid protein</fullName>
    </submittedName>
</protein>
<keyword evidence="2" id="KW-0472">Membrane</keyword>
<feature type="region of interest" description="Disordered" evidence="1">
    <location>
        <begin position="45"/>
        <end position="76"/>
    </location>
</feature>
<keyword evidence="3" id="KW-0614">Plasmid</keyword>
<reference evidence="3" key="2">
    <citation type="submission" date="2010-01" db="EMBL/GenBank/DDBJ databases">
        <title>The sudden dominance and genetic characterisation of novel blaCTX-M harbouring plasmids in Shigella spp. circulating in Southern Vietnam.</title>
        <authorList>
            <person name="Nhu N.T.K."/>
            <person name="Vinh H."/>
            <person name="Nga T.V.T."/>
            <person name="Stabler R."/>
            <person name="Duy P.T."/>
            <person name="Vien L.T.M."/>
            <person name="van Doom H.R."/>
            <person name="Cerdeno-Tarraga A.M."/>
            <person name="Thomson N."/>
            <person name="Campbell J.I."/>
            <person name="Hoang N.V.M."/>
            <person name="Nga T.T.T."/>
            <person name="Minh P.V."/>
            <person name="Thuy C.T."/>
            <person name="Wren B.W."/>
            <person name="Farrar J."/>
            <person name="Baker S."/>
        </authorList>
    </citation>
    <scope>NUCLEOTIDE SEQUENCE [LARGE SCALE GENOMIC DNA]</scope>
    <source>
        <strain evidence="3">EG0356</strain>
        <plasmid evidence="3">pEG356</plasmid>
    </source>
</reference>
<organism evidence="3">
    <name type="scientific">Shigella sonnei</name>
    <dbReference type="NCBI Taxonomy" id="624"/>
    <lineage>
        <taxon>Bacteria</taxon>
        <taxon>Pseudomonadati</taxon>
        <taxon>Pseudomonadota</taxon>
        <taxon>Gammaproteobacteria</taxon>
        <taxon>Enterobacterales</taxon>
        <taxon>Enterobacteriaceae</taxon>
        <taxon>Shigella</taxon>
    </lineage>
</organism>